<dbReference type="PANTHER" id="PTHR46641">
    <property type="entry name" value="FMRFAMIDE RECEPTOR-RELATED"/>
    <property type="match status" value="1"/>
</dbReference>
<keyword evidence="6" id="KW-1185">Reference proteome</keyword>
<keyword evidence="2" id="KW-0812">Transmembrane</keyword>
<comment type="subcellular location">
    <subcellularLocation>
        <location evidence="1">Membrane</location>
    </subcellularLocation>
</comment>
<organism evidence="5 6">
    <name type="scientific">Owenia fusiformis</name>
    <name type="common">Polychaete worm</name>
    <dbReference type="NCBI Taxonomy" id="6347"/>
    <lineage>
        <taxon>Eukaryota</taxon>
        <taxon>Metazoa</taxon>
        <taxon>Spiralia</taxon>
        <taxon>Lophotrochozoa</taxon>
        <taxon>Annelida</taxon>
        <taxon>Polychaeta</taxon>
        <taxon>Sedentaria</taxon>
        <taxon>Canalipalpata</taxon>
        <taxon>Sabellida</taxon>
        <taxon>Oweniida</taxon>
        <taxon>Oweniidae</taxon>
        <taxon>Owenia</taxon>
    </lineage>
</organism>
<dbReference type="Proteomes" id="UP000749559">
    <property type="component" value="Unassembled WGS sequence"/>
</dbReference>
<reference evidence="5" key="1">
    <citation type="submission" date="2022-03" db="EMBL/GenBank/DDBJ databases">
        <authorList>
            <person name="Martin C."/>
        </authorList>
    </citation>
    <scope>NUCLEOTIDE SEQUENCE</scope>
</reference>
<dbReference type="InterPro" id="IPR000276">
    <property type="entry name" value="GPCR_Rhodpsn"/>
</dbReference>
<comment type="caution">
    <text evidence="5">The sequence shown here is derived from an EMBL/GenBank/DDBJ whole genome shotgun (WGS) entry which is preliminary data.</text>
</comment>
<dbReference type="PANTHER" id="PTHR46641:SF2">
    <property type="entry name" value="FMRFAMIDE RECEPTOR"/>
    <property type="match status" value="1"/>
</dbReference>
<evidence type="ECO:0000256" key="4">
    <source>
        <dbReference type="ARBA" id="ARBA00023136"/>
    </source>
</evidence>
<dbReference type="GO" id="GO:0008528">
    <property type="term" value="F:G protein-coupled peptide receptor activity"/>
    <property type="evidence" value="ECO:0007669"/>
    <property type="project" value="InterPro"/>
</dbReference>
<evidence type="ECO:0000256" key="2">
    <source>
        <dbReference type="ARBA" id="ARBA00022692"/>
    </source>
</evidence>
<keyword evidence="3" id="KW-1133">Transmembrane helix</keyword>
<evidence type="ECO:0000313" key="5">
    <source>
        <dbReference type="EMBL" id="CAH1793768.1"/>
    </source>
</evidence>
<dbReference type="CDD" id="cd14978">
    <property type="entry name" value="7tmA_FMRFamide_R-like"/>
    <property type="match status" value="1"/>
</dbReference>
<evidence type="ECO:0000256" key="1">
    <source>
        <dbReference type="ARBA" id="ARBA00004370"/>
    </source>
</evidence>
<accession>A0A8J1UL16</accession>
<dbReference type="AlphaFoldDB" id="A0A8J1UL16"/>
<dbReference type="InterPro" id="IPR017452">
    <property type="entry name" value="GPCR_Rhodpsn_7TM"/>
</dbReference>
<dbReference type="SUPFAM" id="SSF81321">
    <property type="entry name" value="Family A G protein-coupled receptor-like"/>
    <property type="match status" value="1"/>
</dbReference>
<dbReference type="PRINTS" id="PR00237">
    <property type="entry name" value="GPCRRHODOPSN"/>
</dbReference>
<dbReference type="EMBL" id="CAIIXF020000009">
    <property type="protein sequence ID" value="CAH1793768.1"/>
    <property type="molecule type" value="Genomic_DNA"/>
</dbReference>
<dbReference type="Gene3D" id="1.20.1070.10">
    <property type="entry name" value="Rhodopsin 7-helix transmembrane proteins"/>
    <property type="match status" value="1"/>
</dbReference>
<name>A0A8J1UL16_OWEFU</name>
<protein>
    <submittedName>
        <fullName evidence="5">Uncharacterized protein</fullName>
    </submittedName>
</protein>
<evidence type="ECO:0000313" key="6">
    <source>
        <dbReference type="Proteomes" id="UP000749559"/>
    </source>
</evidence>
<dbReference type="InterPro" id="IPR052954">
    <property type="entry name" value="GPCR-Ligand_Int"/>
</dbReference>
<dbReference type="GO" id="GO:0016020">
    <property type="term" value="C:membrane"/>
    <property type="evidence" value="ECO:0007669"/>
    <property type="project" value="UniProtKB-SubCell"/>
</dbReference>
<dbReference type="OrthoDB" id="10011262at2759"/>
<gene>
    <name evidence="5" type="ORF">OFUS_LOCUS18576</name>
</gene>
<dbReference type="Pfam" id="PF10324">
    <property type="entry name" value="7TM_GPCR_Srw"/>
    <property type="match status" value="1"/>
</dbReference>
<evidence type="ECO:0000256" key="3">
    <source>
        <dbReference type="ARBA" id="ARBA00022989"/>
    </source>
</evidence>
<dbReference type="PROSITE" id="PS50262">
    <property type="entry name" value="G_PROTEIN_RECEP_F1_2"/>
    <property type="match status" value="1"/>
</dbReference>
<sequence length="385" mass="44517">MTSKPVNTTLGTNISVLYEIYTNVELNVYGIVLPIVCIVGIITNILNLLVLTRPLMRNATNKFLLGLAACDLGALTILLIYYIYFYSLRNGAKLNDGDDWLTIPFPWRLFYHVHSIPANIFVTASNTLVLGVTVFRFCAVKFPVKAKKLCTNHRAKLYIVATIIWSMILNSPEFFQKHLVCAKSENIINGTIYSTSIWKMNSTSIYYNRLFQTIYYPTKTALNILIPWLASLILTIILLHSLWANVPDKNAKLRRRSEQLIQSKNTKMSKMRKNYYITWTLIAVNFCFLICQGPSAVFFMLIISLDREELYKGEYSIARVFIDMFLVMNLALNFFLYAMASYSFRQELFRLFYTSPCFKRHGILIQSESRYNGSKWRIQSVQNVK</sequence>
<dbReference type="InterPro" id="IPR019427">
    <property type="entry name" value="7TM_GPCR_serpentine_rcpt_Srw"/>
</dbReference>
<keyword evidence="4" id="KW-0472">Membrane</keyword>
<proteinExistence type="predicted"/>